<dbReference type="InterPro" id="IPR011051">
    <property type="entry name" value="RmlC_Cupin_sf"/>
</dbReference>
<dbReference type="Gene3D" id="2.60.120.10">
    <property type="entry name" value="Jelly Rolls"/>
    <property type="match status" value="1"/>
</dbReference>
<reference evidence="1" key="1">
    <citation type="submission" date="2021-01" db="EMBL/GenBank/DDBJ databases">
        <title>Whole genome shotgun sequence of Rhizocola hellebori NBRC 109834.</title>
        <authorList>
            <person name="Komaki H."/>
            <person name="Tamura T."/>
        </authorList>
    </citation>
    <scope>NUCLEOTIDE SEQUENCE</scope>
    <source>
        <strain evidence="1">NBRC 109834</strain>
    </source>
</reference>
<dbReference type="CDD" id="cd06990">
    <property type="entry name" value="cupin_DUF861"/>
    <property type="match status" value="1"/>
</dbReference>
<proteinExistence type="predicted"/>
<gene>
    <name evidence="1" type="ORF">Rhe02_32850</name>
</gene>
<organism evidence="1 2">
    <name type="scientific">Rhizocola hellebori</name>
    <dbReference type="NCBI Taxonomy" id="1392758"/>
    <lineage>
        <taxon>Bacteria</taxon>
        <taxon>Bacillati</taxon>
        <taxon>Actinomycetota</taxon>
        <taxon>Actinomycetes</taxon>
        <taxon>Micromonosporales</taxon>
        <taxon>Micromonosporaceae</taxon>
        <taxon>Rhizocola</taxon>
    </lineage>
</organism>
<comment type="caution">
    <text evidence="1">The sequence shown here is derived from an EMBL/GenBank/DDBJ whole genome shotgun (WGS) entry which is preliminary data.</text>
</comment>
<keyword evidence="2" id="KW-1185">Reference proteome</keyword>
<sequence length="122" mass="13086">MSTASRSFNDANEVRTPPNAQVDVVQLGEVKVARFTLQPGWRWSLSVKPIVGTETCQARHIGAVVAGHMRVEHADGTKLELGPGDAYLIEPGHDAWVEGTDVFIGYEFDGATAATFAADSES</sequence>
<dbReference type="AlphaFoldDB" id="A0A8J3VGT3"/>
<accession>A0A8J3VGT3</accession>
<dbReference type="InterPro" id="IPR014710">
    <property type="entry name" value="RmlC-like_jellyroll"/>
</dbReference>
<name>A0A8J3VGT3_9ACTN</name>
<protein>
    <submittedName>
        <fullName evidence="1">Cupin</fullName>
    </submittedName>
</protein>
<dbReference type="EMBL" id="BONY01000017">
    <property type="protein sequence ID" value="GIH05218.1"/>
    <property type="molecule type" value="Genomic_DNA"/>
</dbReference>
<evidence type="ECO:0000313" key="1">
    <source>
        <dbReference type="EMBL" id="GIH05218.1"/>
    </source>
</evidence>
<dbReference type="SUPFAM" id="SSF51182">
    <property type="entry name" value="RmlC-like cupins"/>
    <property type="match status" value="1"/>
</dbReference>
<dbReference type="RefSeq" id="WP_203909078.1">
    <property type="nucleotide sequence ID" value="NZ_BONY01000017.1"/>
</dbReference>
<evidence type="ECO:0000313" key="2">
    <source>
        <dbReference type="Proteomes" id="UP000612899"/>
    </source>
</evidence>
<dbReference type="Proteomes" id="UP000612899">
    <property type="component" value="Unassembled WGS sequence"/>
</dbReference>